<dbReference type="Proteomes" id="UP000313948">
    <property type="component" value="Chromosome"/>
</dbReference>
<feature type="transmembrane region" description="Helical" evidence="6">
    <location>
        <begin position="141"/>
        <end position="162"/>
    </location>
</feature>
<evidence type="ECO:0000313" key="9">
    <source>
        <dbReference type="Proteomes" id="UP000313948"/>
    </source>
</evidence>
<dbReference type="PANTHER" id="PTHR23501">
    <property type="entry name" value="MAJOR FACILITATOR SUPERFAMILY"/>
    <property type="match status" value="1"/>
</dbReference>
<feature type="transmembrane region" description="Helical" evidence="6">
    <location>
        <begin position="452"/>
        <end position="473"/>
    </location>
</feature>
<feature type="compositionally biased region" description="Basic residues" evidence="5">
    <location>
        <begin position="1"/>
        <end position="10"/>
    </location>
</feature>
<evidence type="ECO:0000256" key="5">
    <source>
        <dbReference type="SAM" id="MobiDB-lite"/>
    </source>
</evidence>
<feature type="transmembrane region" description="Helical" evidence="6">
    <location>
        <begin position="231"/>
        <end position="254"/>
    </location>
</feature>
<gene>
    <name evidence="8" type="ORF">FE251_08230</name>
</gene>
<accession>A0ABX5VPN9</accession>
<dbReference type="Pfam" id="PF07690">
    <property type="entry name" value="MFS_1"/>
    <property type="match status" value="1"/>
</dbReference>
<dbReference type="InterPro" id="IPR011701">
    <property type="entry name" value="MFS"/>
</dbReference>
<evidence type="ECO:0000259" key="7">
    <source>
        <dbReference type="PROSITE" id="PS50850"/>
    </source>
</evidence>
<evidence type="ECO:0000256" key="6">
    <source>
        <dbReference type="SAM" id="Phobius"/>
    </source>
</evidence>
<reference evidence="8 9" key="1">
    <citation type="submission" date="2019-05" db="EMBL/GenBank/DDBJ databases">
        <title>Georgenia *** sp. nov., and Georgenia *** sp. nov., isolated from the intestinal contents of plateau pika (Ochotona curzoniae) in the Qinghai-Tibet plateau of China.</title>
        <authorList>
            <person name="Tian Z."/>
        </authorList>
    </citation>
    <scope>NUCLEOTIDE SEQUENCE [LARGE SCALE GENOMIC DNA]</scope>
    <source>
        <strain evidence="8 9">Z294</strain>
    </source>
</reference>
<keyword evidence="9" id="KW-1185">Reference proteome</keyword>
<feature type="transmembrane region" description="Helical" evidence="6">
    <location>
        <begin position="389"/>
        <end position="408"/>
    </location>
</feature>
<evidence type="ECO:0000256" key="4">
    <source>
        <dbReference type="ARBA" id="ARBA00023136"/>
    </source>
</evidence>
<evidence type="ECO:0000256" key="1">
    <source>
        <dbReference type="ARBA" id="ARBA00004651"/>
    </source>
</evidence>
<dbReference type="InterPro" id="IPR020846">
    <property type="entry name" value="MFS_dom"/>
</dbReference>
<feature type="transmembrane region" description="Helical" evidence="6">
    <location>
        <begin position="80"/>
        <end position="103"/>
    </location>
</feature>
<organism evidence="8 9">
    <name type="scientific">Georgenia wutianyii</name>
    <dbReference type="NCBI Taxonomy" id="2585135"/>
    <lineage>
        <taxon>Bacteria</taxon>
        <taxon>Bacillati</taxon>
        <taxon>Actinomycetota</taxon>
        <taxon>Actinomycetes</taxon>
        <taxon>Micrococcales</taxon>
        <taxon>Bogoriellaceae</taxon>
        <taxon>Georgenia</taxon>
    </lineage>
</organism>
<dbReference type="PANTHER" id="PTHR23501:SF154">
    <property type="entry name" value="MULTIDRUG-EFFLUX TRANSPORTER RV1634-RELATED"/>
    <property type="match status" value="1"/>
</dbReference>
<keyword evidence="4 6" id="KW-0472">Membrane</keyword>
<feature type="transmembrane region" description="Helical" evidence="6">
    <location>
        <begin position="429"/>
        <end position="446"/>
    </location>
</feature>
<feature type="transmembrane region" description="Helical" evidence="6">
    <location>
        <begin position="292"/>
        <end position="316"/>
    </location>
</feature>
<proteinExistence type="predicted"/>
<keyword evidence="3 6" id="KW-1133">Transmembrane helix</keyword>
<feature type="transmembrane region" description="Helical" evidence="6">
    <location>
        <begin position="322"/>
        <end position="344"/>
    </location>
</feature>
<dbReference type="PROSITE" id="PS50850">
    <property type="entry name" value="MFS"/>
    <property type="match status" value="1"/>
</dbReference>
<feature type="domain" description="Major facilitator superfamily (MFS) profile" evidence="7">
    <location>
        <begin position="44"/>
        <end position="474"/>
    </location>
</feature>
<feature type="transmembrane region" description="Helical" evidence="6">
    <location>
        <begin position="356"/>
        <end position="377"/>
    </location>
</feature>
<evidence type="ECO:0000313" key="8">
    <source>
        <dbReference type="EMBL" id="QDB79358.1"/>
    </source>
</evidence>
<evidence type="ECO:0000256" key="3">
    <source>
        <dbReference type="ARBA" id="ARBA00022989"/>
    </source>
</evidence>
<comment type="subcellular location">
    <subcellularLocation>
        <location evidence="1">Cell membrane</location>
        <topology evidence="1">Multi-pass membrane protein</topology>
    </subcellularLocation>
</comment>
<sequence>MSGGGRHIRARQMSTRPPRRSDDPGMTGPSAAQRRTTAPPDLVRLLLVASVALITLVAFEALAASAALPEVSAELDGLRLYPVAAGAPLAAQLVATAVAGAWADARGPRPVLLLGLAVFPLGLVLAGTAPTMEVLALGRAVQGLGGGLLIVPLYVLVGAIVPAARQPSFFAWFSAAWVLPALGGPAVTGLVVEHASWRWVFLGAAALMVLVSLAFLPLLRHVPGRSAAPGGPVRSLALSATGAGAAVALLQVAGSAQASWTIPAVVGAVVVLAVCLPRLLPPGTVRLEAGVPAAVACRALLNAAFMTTQTFVPLLLVRERGWSVAEAGFVLAAASVTWAGGAFVQGRVGSERGRRVLTWLGPLLLAAGTLITAGAALPGASPWLTVPGAAVAGIGIGMVYPALTVLALTRTPAAQHGEVSAALQVSDSLGAALGLAASGALVLALIDTGGTLAYLAGLLLATAVALLAVLAGARATTPSPRRDSGL</sequence>
<feature type="transmembrane region" description="Helical" evidence="6">
    <location>
        <begin position="169"/>
        <end position="191"/>
    </location>
</feature>
<name>A0ABX5VPN9_9MICO</name>
<dbReference type="Gene3D" id="1.20.1250.20">
    <property type="entry name" value="MFS general substrate transporter like domains"/>
    <property type="match status" value="2"/>
</dbReference>
<feature type="transmembrane region" description="Helical" evidence="6">
    <location>
        <begin position="42"/>
        <end position="68"/>
    </location>
</feature>
<dbReference type="SUPFAM" id="SSF103473">
    <property type="entry name" value="MFS general substrate transporter"/>
    <property type="match status" value="1"/>
</dbReference>
<keyword evidence="2 6" id="KW-0812">Transmembrane</keyword>
<evidence type="ECO:0000256" key="2">
    <source>
        <dbReference type="ARBA" id="ARBA00022692"/>
    </source>
</evidence>
<feature type="transmembrane region" description="Helical" evidence="6">
    <location>
        <begin position="197"/>
        <end position="219"/>
    </location>
</feature>
<feature type="transmembrane region" description="Helical" evidence="6">
    <location>
        <begin position="110"/>
        <end position="129"/>
    </location>
</feature>
<feature type="region of interest" description="Disordered" evidence="5">
    <location>
        <begin position="1"/>
        <end position="36"/>
    </location>
</feature>
<dbReference type="InterPro" id="IPR036259">
    <property type="entry name" value="MFS_trans_sf"/>
</dbReference>
<dbReference type="EMBL" id="CP040899">
    <property type="protein sequence ID" value="QDB79358.1"/>
    <property type="molecule type" value="Genomic_DNA"/>
</dbReference>
<protein>
    <submittedName>
        <fullName evidence="8">MFS transporter</fullName>
    </submittedName>
</protein>
<feature type="transmembrane region" description="Helical" evidence="6">
    <location>
        <begin position="260"/>
        <end position="280"/>
    </location>
</feature>